<sequence length="1337" mass="145602">MVGSSGSRRRPDEPGNVKFFRWIFRCDKSKIEKALIALLPYCHPVRSDELLELLDKVGSIVGATFAVLSFLVMIGFIVRFKRGARGFFGLLLPGTSVSPAVRKLLEAQRVAAEDSAYRPGTAVQPLVGDIYVEQQAEPVGPAGLGVLTVLEVHEILRRDFPDAMVLGGPGTGKSTMAKHLVRESATSWLASGRLRRPDGNFHHAVVLRVPASGLARAAGDSIAEALHTFFQSEIESLPPDTFRRRVARGVKWMIIIDGTDELHSPTLRTRLLALIHAELSRSDRALRLIVTSRAPLETVLTDLTELRLKVFDKERLDLFARRWFTSRRSNDPAGNARRYLNRISTGPLGSLVRVPLMATMAAVIYESDSSARLPTSRTELYAQFIQVVRQSRAMDAVLANLSPSTVAWLGERLDDLLAAVAAHTVEHGSSGLMDVAAGFCATESPASVRSELTYGGCRPLRDVLLGTSLVGTDGITLSFIHHSIAEYLAAGSVRNLTAHVERLMDPDKRSLALFCVARAGRAARTVADLLTARPPDPLRAGYLLLDGVDLDRVTRQRVVLGLGGLLADESDCAGEVLTILTGLAIHDAAVAQMLFSWAGSSKASPWVRALAADKVADFDPDRGHRLLVSLAADRGPLRTHECRLWAARRLVSRGHPLGIYLLEGIEVWKAPASGDRAIGTARVQVAGGALVAIAYREIAVDPRQSLIVRAESALELTGDDPAVLEVLHNICLDPSAPADVRRKAAGSLCTRPGTAGVAAISKFLREPAVPEDTRAIAVRAIGRRTDELCGEIRTVLRDVRVSGTTKRAILNQMQWRGNAELSVEIVLDRTAAPVLRIEAARFLSTRGGVTEAMRVLCIDGSAPAEARIFAVTSLQSSAGRADLARLAQMATNRNEDKRLRYYAAMALRSCQDPTGNAVLRQLAETKHDDPWLATMIAKASGRSVPRARTSQEVLLPVGSSSALTARSAGTADGPVPPARRPPLTDNPAKLRRIVRSRTADTGRREAAAARLLELGPEFLWWLVDQAAPFRGHWLQDFLIAALTAGQNQDDIERCRILVTDDSVSIELRQRLAAYLVERGDPDDLSRIRPMVTEPSVDTRVREMLVESLLARREPEDVAALVKLVRSPIDSRLAKRAVEQLMAADEYDAVRRLWPTLWDDDCAESVRLTLGETLAYVGTRADLDELGRLVANAATGPYLRLRVAEILSLRGDALGREVLRILVCDRSADTRFRMLALARIATVREEADLRTIREVADSRDSPLDLRMAALSALAVVGATEFDRILEIGADPGNPAALREQAGRTLAQLGDERGLQVLEMLQPSSATPRVFRAILGRSD</sequence>
<dbReference type="InterPro" id="IPR004155">
    <property type="entry name" value="PBS_lyase_HEAT"/>
</dbReference>
<dbReference type="SMART" id="SM00567">
    <property type="entry name" value="EZ_HEAT"/>
    <property type="match status" value="4"/>
</dbReference>
<dbReference type="InterPro" id="IPR027417">
    <property type="entry name" value="P-loop_NTPase"/>
</dbReference>
<organism evidence="4 5">
    <name type="scientific">Paractinoplanes aksuensis</name>
    <dbReference type="NCBI Taxonomy" id="2939490"/>
    <lineage>
        <taxon>Bacteria</taxon>
        <taxon>Bacillati</taxon>
        <taxon>Actinomycetota</taxon>
        <taxon>Actinomycetes</taxon>
        <taxon>Micromonosporales</taxon>
        <taxon>Micromonosporaceae</taxon>
        <taxon>Paractinoplanes</taxon>
    </lineage>
</organism>
<evidence type="ECO:0000256" key="2">
    <source>
        <dbReference type="SAM" id="Phobius"/>
    </source>
</evidence>
<dbReference type="PANTHER" id="PTHR46844:SF1">
    <property type="entry name" value="SLR5058 PROTEIN"/>
    <property type="match status" value="1"/>
</dbReference>
<keyword evidence="2" id="KW-0812">Transmembrane</keyword>
<keyword evidence="2" id="KW-0472">Membrane</keyword>
<evidence type="ECO:0000259" key="3">
    <source>
        <dbReference type="Pfam" id="PF05729"/>
    </source>
</evidence>
<feature type="domain" description="NACHT" evidence="3">
    <location>
        <begin position="164"/>
        <end position="325"/>
    </location>
</feature>
<protein>
    <submittedName>
        <fullName evidence="4">NACHT domain-containing protein</fullName>
    </submittedName>
</protein>
<dbReference type="EMBL" id="JAMYJR010000037">
    <property type="protein sequence ID" value="MCO8275344.1"/>
    <property type="molecule type" value="Genomic_DNA"/>
</dbReference>
<dbReference type="InterPro" id="IPR007111">
    <property type="entry name" value="NACHT_NTPase"/>
</dbReference>
<feature type="transmembrane region" description="Helical" evidence="2">
    <location>
        <begin position="57"/>
        <end position="78"/>
    </location>
</feature>
<comment type="caution">
    <text evidence="4">The sequence shown here is derived from an EMBL/GenBank/DDBJ whole genome shotgun (WGS) entry which is preliminary data.</text>
</comment>
<reference evidence="4 5" key="1">
    <citation type="submission" date="2022-06" db="EMBL/GenBank/DDBJ databases">
        <title>New Species of the Genus Actinoplanes, ActinopZanes ferrugineus.</title>
        <authorList>
            <person name="Ding P."/>
        </authorList>
    </citation>
    <scope>NUCLEOTIDE SEQUENCE [LARGE SCALE GENOMIC DNA]</scope>
    <source>
        <strain evidence="4 5">TRM88003</strain>
    </source>
</reference>
<dbReference type="Proteomes" id="UP001523369">
    <property type="component" value="Unassembled WGS sequence"/>
</dbReference>
<name>A0ABT1DWV9_9ACTN</name>
<evidence type="ECO:0000313" key="5">
    <source>
        <dbReference type="Proteomes" id="UP001523369"/>
    </source>
</evidence>
<evidence type="ECO:0000256" key="1">
    <source>
        <dbReference type="SAM" id="MobiDB-lite"/>
    </source>
</evidence>
<dbReference type="PANTHER" id="PTHR46844">
    <property type="entry name" value="SLR5058 PROTEIN"/>
    <property type="match status" value="1"/>
</dbReference>
<gene>
    <name evidence="4" type="ORF">M1L60_32650</name>
</gene>
<keyword evidence="5" id="KW-1185">Reference proteome</keyword>
<dbReference type="Pfam" id="PF05729">
    <property type="entry name" value="NACHT"/>
    <property type="match status" value="1"/>
</dbReference>
<evidence type="ECO:0000313" key="4">
    <source>
        <dbReference type="EMBL" id="MCO8275344.1"/>
    </source>
</evidence>
<dbReference type="Gene3D" id="3.40.50.300">
    <property type="entry name" value="P-loop containing nucleotide triphosphate hydrolases"/>
    <property type="match status" value="1"/>
</dbReference>
<proteinExistence type="predicted"/>
<dbReference type="SUPFAM" id="SSF52540">
    <property type="entry name" value="P-loop containing nucleoside triphosphate hydrolases"/>
    <property type="match status" value="1"/>
</dbReference>
<dbReference type="RefSeq" id="WP_253241405.1">
    <property type="nucleotide sequence ID" value="NZ_JAMYJR010000037.1"/>
</dbReference>
<accession>A0ABT1DWV9</accession>
<feature type="region of interest" description="Disordered" evidence="1">
    <location>
        <begin position="960"/>
        <end position="987"/>
    </location>
</feature>
<keyword evidence="2" id="KW-1133">Transmembrane helix</keyword>